<keyword evidence="3" id="KW-1185">Reference proteome</keyword>
<evidence type="ECO:0000259" key="1">
    <source>
        <dbReference type="Pfam" id="PF07859"/>
    </source>
</evidence>
<dbReference type="EMBL" id="JAMRDG010000001">
    <property type="protein sequence ID" value="KAJ3705014.1"/>
    <property type="molecule type" value="Genomic_DNA"/>
</dbReference>
<protein>
    <recommendedName>
        <fullName evidence="1">Alpha/beta hydrolase fold-3 domain-containing protein</fullName>
    </recommendedName>
</protein>
<organism evidence="2 3">
    <name type="scientific">Rhynchospora tenuis</name>
    <dbReference type="NCBI Taxonomy" id="198213"/>
    <lineage>
        <taxon>Eukaryota</taxon>
        <taxon>Viridiplantae</taxon>
        <taxon>Streptophyta</taxon>
        <taxon>Embryophyta</taxon>
        <taxon>Tracheophyta</taxon>
        <taxon>Spermatophyta</taxon>
        <taxon>Magnoliopsida</taxon>
        <taxon>Liliopsida</taxon>
        <taxon>Poales</taxon>
        <taxon>Cyperaceae</taxon>
        <taxon>Cyperoideae</taxon>
        <taxon>Rhynchosporeae</taxon>
        <taxon>Rhynchospora</taxon>
    </lineage>
</organism>
<accession>A0AAD5ZW20</accession>
<dbReference type="SUPFAM" id="SSF53474">
    <property type="entry name" value="alpha/beta-Hydrolases"/>
    <property type="match status" value="1"/>
</dbReference>
<sequence length="385" mass="41911">MPQNQIQPLLRRPRLVILLPLLLFFLWFWTTSLFSSSSPSPMASSSLDSDTNKAPSNSSSMALPVIPPAKANEELIYESLPCIRIYKSGLVERYFGSEFTPASTDPATGVVSKDVVIDSRIGVGARLYLPKLSDESKKIPILVYYHGGGFCLGSAYNPTFHNYFNGFVALSNVMVVSVEYRLAPEHPVPAQYEDSWLALDWVVSHADGAGPEPWINKHADFDRLYLGGESAGANIAHHIAMKVASTGLGKSVKINGLAMIHPYFLGSNKVESDSIDPAASESLASLWKVVNPTTTGIDDPLINPFVAGAPKLDGLACSRVLVCVAGKDTLRDRGKLYYNKLKESGWNGELEIREAPGVGHTFHLLFPTSEEAVAQDHAISAFLNY</sequence>
<dbReference type="PANTHER" id="PTHR23024">
    <property type="entry name" value="ARYLACETAMIDE DEACETYLASE"/>
    <property type="match status" value="1"/>
</dbReference>
<proteinExistence type="predicted"/>
<dbReference type="AlphaFoldDB" id="A0AAD5ZW20"/>
<dbReference type="Pfam" id="PF07859">
    <property type="entry name" value="Abhydrolase_3"/>
    <property type="match status" value="1"/>
</dbReference>
<reference evidence="2 3" key="1">
    <citation type="journal article" date="2022" name="Cell">
        <title>Repeat-based holocentromeres influence genome architecture and karyotype evolution.</title>
        <authorList>
            <person name="Hofstatter P.G."/>
            <person name="Thangavel G."/>
            <person name="Lux T."/>
            <person name="Neumann P."/>
            <person name="Vondrak T."/>
            <person name="Novak P."/>
            <person name="Zhang M."/>
            <person name="Costa L."/>
            <person name="Castellani M."/>
            <person name="Scott A."/>
            <person name="Toegelov H."/>
            <person name="Fuchs J."/>
            <person name="Mata-Sucre Y."/>
            <person name="Dias Y."/>
            <person name="Vanzela A.L.L."/>
            <person name="Huettel B."/>
            <person name="Almeida C.C.S."/>
            <person name="Simkova H."/>
            <person name="Souza G."/>
            <person name="Pedrosa-Harand A."/>
            <person name="Macas J."/>
            <person name="Mayer K.F.X."/>
            <person name="Houben A."/>
            <person name="Marques A."/>
        </authorList>
    </citation>
    <scope>NUCLEOTIDE SEQUENCE [LARGE SCALE GENOMIC DNA]</scope>
    <source>
        <strain evidence="2">RhyTen1mFocal</strain>
    </source>
</reference>
<dbReference type="PANTHER" id="PTHR23024:SF660">
    <property type="entry name" value="OS08G0475400 PROTEIN"/>
    <property type="match status" value="1"/>
</dbReference>
<comment type="caution">
    <text evidence="2">The sequence shown here is derived from an EMBL/GenBank/DDBJ whole genome shotgun (WGS) entry which is preliminary data.</text>
</comment>
<evidence type="ECO:0000313" key="2">
    <source>
        <dbReference type="EMBL" id="KAJ3705014.1"/>
    </source>
</evidence>
<dbReference type="InterPro" id="IPR013094">
    <property type="entry name" value="AB_hydrolase_3"/>
</dbReference>
<dbReference type="Gene3D" id="3.40.50.1820">
    <property type="entry name" value="alpha/beta hydrolase"/>
    <property type="match status" value="1"/>
</dbReference>
<feature type="domain" description="Alpha/beta hydrolase fold-3" evidence="1">
    <location>
        <begin position="142"/>
        <end position="363"/>
    </location>
</feature>
<name>A0AAD5ZW20_9POAL</name>
<gene>
    <name evidence="2" type="ORF">LUZ61_008719</name>
</gene>
<evidence type="ECO:0000313" key="3">
    <source>
        <dbReference type="Proteomes" id="UP001210211"/>
    </source>
</evidence>
<dbReference type="InterPro" id="IPR050466">
    <property type="entry name" value="Carboxylest/Gibb_receptor"/>
</dbReference>
<dbReference type="Proteomes" id="UP001210211">
    <property type="component" value="Unassembled WGS sequence"/>
</dbReference>
<dbReference type="InterPro" id="IPR029058">
    <property type="entry name" value="AB_hydrolase_fold"/>
</dbReference>
<dbReference type="GO" id="GO:0016787">
    <property type="term" value="F:hydrolase activity"/>
    <property type="evidence" value="ECO:0007669"/>
    <property type="project" value="InterPro"/>
</dbReference>